<gene>
    <name evidence="6" type="ORF">CTheo_6091</name>
</gene>
<feature type="repeat" description="WD" evidence="3">
    <location>
        <begin position="1386"/>
        <end position="1427"/>
    </location>
</feature>
<feature type="repeat" description="WD" evidence="3">
    <location>
        <begin position="914"/>
        <end position="955"/>
    </location>
</feature>
<feature type="repeat" description="WD" evidence="3">
    <location>
        <begin position="1343"/>
        <end position="1384"/>
    </location>
</feature>
<feature type="repeat" description="WD" evidence="3">
    <location>
        <begin position="871"/>
        <end position="912"/>
    </location>
</feature>
<reference evidence="6 7" key="1">
    <citation type="journal article" date="2019" name="Fungal Biol. Biotechnol.">
        <title>Draft genome sequence of fastidious pathogen Ceratobasidium theobromae, which causes vascular-streak dieback in Theobroma cacao.</title>
        <authorList>
            <person name="Ali S.S."/>
            <person name="Asman A."/>
            <person name="Shao J."/>
            <person name="Firmansyah A.P."/>
            <person name="Susilo A.W."/>
            <person name="Rosmana A."/>
            <person name="McMahon P."/>
            <person name="Junaid M."/>
            <person name="Guest D."/>
            <person name="Kheng T.Y."/>
            <person name="Meinhardt L.W."/>
            <person name="Bailey B.A."/>
        </authorList>
    </citation>
    <scope>NUCLEOTIDE SEQUENCE [LARGE SCALE GENOMIC DNA]</scope>
    <source>
        <strain evidence="6 7">CT2</strain>
    </source>
</reference>
<dbReference type="InterPro" id="IPR020472">
    <property type="entry name" value="WD40_PAC1"/>
</dbReference>
<dbReference type="Proteomes" id="UP000383932">
    <property type="component" value="Unassembled WGS sequence"/>
</dbReference>
<dbReference type="EMBL" id="SSOP01000167">
    <property type="protein sequence ID" value="KAB5590477.1"/>
    <property type="molecule type" value="Genomic_DNA"/>
</dbReference>
<evidence type="ECO:0000313" key="7">
    <source>
        <dbReference type="Proteomes" id="UP000383932"/>
    </source>
</evidence>
<accession>A0A5N5QGR4</accession>
<dbReference type="PANTHER" id="PTHR19848:SF8">
    <property type="entry name" value="F-BOX AND WD REPEAT DOMAIN CONTAINING 7"/>
    <property type="match status" value="1"/>
</dbReference>
<dbReference type="InterPro" id="IPR027417">
    <property type="entry name" value="P-loop_NTPase"/>
</dbReference>
<dbReference type="InterPro" id="IPR007111">
    <property type="entry name" value="NACHT_NTPase"/>
</dbReference>
<evidence type="ECO:0000259" key="5">
    <source>
        <dbReference type="PROSITE" id="PS50837"/>
    </source>
</evidence>
<dbReference type="PROSITE" id="PS50082">
    <property type="entry name" value="WD_REPEATS_2"/>
    <property type="match status" value="12"/>
</dbReference>
<dbReference type="SUPFAM" id="SSF50978">
    <property type="entry name" value="WD40 repeat-like"/>
    <property type="match status" value="2"/>
</dbReference>
<feature type="repeat" description="WD" evidence="3">
    <location>
        <begin position="1000"/>
        <end position="1041"/>
    </location>
</feature>
<evidence type="ECO:0000313" key="6">
    <source>
        <dbReference type="EMBL" id="KAB5590477.1"/>
    </source>
</evidence>
<dbReference type="InterPro" id="IPR056884">
    <property type="entry name" value="NPHP3-like_N"/>
</dbReference>
<sequence>MATPPVSPKAKRSVRRYISEQYSKLVRSHSRSPSRQSIEAAASGSGASPSSPPPRTLGGFLALPSDTQTAQLRHARSDSQLPTSPKHERQTSSKGTTRSGLQRAIEELRKVARPFPPLQSAISSLIPCLGLLETEARNRKEYQDIASELRNLSESLTEHMKDTSSIRMSRCIANVAMGIEEQTKLINRKQSRGMGRRFLEASADEEEVMGHYRKIESLFRRLQTDANLSTWSIANEHLANTRLEGLAPAKLANYDSNLSIEISRRMCTEGTRIAIMSEMNDWSLDLNAPDLYLMSGMAGTGKTTIACSFANRLEERKQLAASFFCTRTSPECRNANRIVPTIAYQLARYSTPFQSALCEILGEDPDIGTKNIVKQFERLLKEPLLRVKDAIPENLVVVIDALDECDDRRSARLVLDLLFKFTPSMPLKFFITSRPEPEIYNKMVAQSSTSRTILHLHEIEKSLVQADIELYLKEELALGPMSPTEDEIVQLAIRSGNLFIYAATLVRYIQPSGDSFDPQRRLRSVLTISPESTGKYAEIDGLYAAVLRAALERKGLESEEAEDVRAVLWTVLCVQEPVKVETLSTLAGVNDIRRTLSALQLLRSVVHLSETSRLASTLHASFPDFMFSKERSGLLYCDPPRHNQLLAERCFEVMKTQLRFNICGLQSSFVPDSNVGGLEGRISKAILTTLSYACRYWADHLEVATNSSDLSIMLQEFLSVRLLFWIEVLSLKHDTIRGLGTLVTAKKWLRTQLSLPSGLIQFVEDAHSFLTGYAASPISQFTPHLYISSLALCPRSSLVYKNYQPCTRGLTGLSGPGLNRLETIALAIWVIDSRVLSISYSPDGSQVAFGCENGMVGVRNAYDGTPIVGPFNAHSKQVWSVAFLPDGTRFVTGSEDRTIKLWNAQDGTPIGVPFQGHTAGVKSVGVSPDGRLIASGSDDATVRVWSASDGIPIANPFKGHSKFVWSVAFSPDGVHIASGSHDHTIRIWNTRDGTLAFNPVEGHTGKVWSIAYSPDGTRIVSGSSDRTIRIWNSQNGSLILGPLEGHTSEISSVAFSPDGARLISSSWDNTIRIWSSENGKLVAGPLEGHTNFIVSIAFSPDGTRIVSGAGDETIRIWNASAGKPILDQLKGHTDGVSCVALARHGGYIASTSITSIYVWDPQNATYFSGPFEGHTDMVRLVAFSPDGKQLVSGSADCTIRIWDINQGTLLAGPFKDHSKSVTSVAFSPDGTCIASGSADRTVRIRNSSNGTLIIPPFKGHTNVVQSIAFSPNGVCIVSGSYDRTIRMWDARNGTAVTDPFIGHSDWVMSVTFSPCGRYVVSSSIDCTIRVWDSRNGTPISNPFTGHTGPVRSVAFSPDGASIVSCSDDRTVRVWHAHNGTLVAGPFYGHVHAIMSIGFFPDGTRVVSGSWDSTIRIWDLSHSQGIPSKHTSALHALNPTRSTTLPGEWIVKNDGWIVDHDGNMLFWAPPEVIRCLLTPHCSAIISRFDTIKVDISSALFGERWHECYVSA</sequence>
<protein>
    <recommendedName>
        <fullName evidence="5">NACHT domain-containing protein</fullName>
    </recommendedName>
</protein>
<dbReference type="InterPro" id="IPR015943">
    <property type="entry name" value="WD40/YVTN_repeat-like_dom_sf"/>
</dbReference>
<dbReference type="Pfam" id="PF24883">
    <property type="entry name" value="NPHP3_N"/>
    <property type="match status" value="1"/>
</dbReference>
<dbReference type="SUPFAM" id="SSF52540">
    <property type="entry name" value="P-loop containing nucleoside triphosphate hydrolases"/>
    <property type="match status" value="1"/>
</dbReference>
<dbReference type="CDD" id="cd00200">
    <property type="entry name" value="WD40"/>
    <property type="match status" value="2"/>
</dbReference>
<dbReference type="PANTHER" id="PTHR19848">
    <property type="entry name" value="WD40 REPEAT PROTEIN"/>
    <property type="match status" value="1"/>
</dbReference>
<feature type="repeat" description="WD" evidence="3">
    <location>
        <begin position="1214"/>
        <end position="1255"/>
    </location>
</feature>
<dbReference type="OrthoDB" id="3248304at2759"/>
<feature type="region of interest" description="Disordered" evidence="4">
    <location>
        <begin position="24"/>
        <end position="101"/>
    </location>
</feature>
<evidence type="ECO:0000256" key="3">
    <source>
        <dbReference type="PROSITE-ProRule" id="PRU00221"/>
    </source>
</evidence>
<keyword evidence="2" id="KW-0677">Repeat</keyword>
<dbReference type="Gene3D" id="2.130.10.10">
    <property type="entry name" value="YVTN repeat-like/Quinoprotein amine dehydrogenase"/>
    <property type="match status" value="4"/>
</dbReference>
<evidence type="ECO:0000256" key="1">
    <source>
        <dbReference type="ARBA" id="ARBA00022574"/>
    </source>
</evidence>
<feature type="repeat" description="WD" evidence="3">
    <location>
        <begin position="1086"/>
        <end position="1127"/>
    </location>
</feature>
<feature type="repeat" description="WD" evidence="3">
    <location>
        <begin position="957"/>
        <end position="998"/>
    </location>
</feature>
<proteinExistence type="predicted"/>
<feature type="compositionally biased region" description="Low complexity" evidence="4">
    <location>
        <begin position="40"/>
        <end position="49"/>
    </location>
</feature>
<evidence type="ECO:0000256" key="2">
    <source>
        <dbReference type="ARBA" id="ARBA00022737"/>
    </source>
</evidence>
<keyword evidence="7" id="KW-1185">Reference proteome</keyword>
<dbReference type="InterPro" id="IPR019775">
    <property type="entry name" value="WD40_repeat_CS"/>
</dbReference>
<feature type="repeat" description="WD" evidence="3">
    <location>
        <begin position="1043"/>
        <end position="1084"/>
    </location>
</feature>
<feature type="repeat" description="WD" evidence="3">
    <location>
        <begin position="1171"/>
        <end position="1212"/>
    </location>
</feature>
<feature type="repeat" description="WD" evidence="3">
    <location>
        <begin position="1257"/>
        <end position="1298"/>
    </location>
</feature>
<organism evidence="6 7">
    <name type="scientific">Ceratobasidium theobromae</name>
    <dbReference type="NCBI Taxonomy" id="1582974"/>
    <lineage>
        <taxon>Eukaryota</taxon>
        <taxon>Fungi</taxon>
        <taxon>Dikarya</taxon>
        <taxon>Basidiomycota</taxon>
        <taxon>Agaricomycotina</taxon>
        <taxon>Agaricomycetes</taxon>
        <taxon>Cantharellales</taxon>
        <taxon>Ceratobasidiaceae</taxon>
        <taxon>Ceratobasidium</taxon>
    </lineage>
</organism>
<keyword evidence="1 3" id="KW-0853">WD repeat</keyword>
<dbReference type="Gene3D" id="3.40.50.300">
    <property type="entry name" value="P-loop containing nucleotide triphosphate hydrolases"/>
    <property type="match status" value="1"/>
</dbReference>
<dbReference type="PRINTS" id="PR00320">
    <property type="entry name" value="GPROTEINBRPT"/>
</dbReference>
<evidence type="ECO:0000256" key="4">
    <source>
        <dbReference type="SAM" id="MobiDB-lite"/>
    </source>
</evidence>
<dbReference type="Pfam" id="PF00400">
    <property type="entry name" value="WD40"/>
    <property type="match status" value="13"/>
</dbReference>
<dbReference type="PROSITE" id="PS50294">
    <property type="entry name" value="WD_REPEATS_REGION"/>
    <property type="match status" value="12"/>
</dbReference>
<dbReference type="InterPro" id="IPR001680">
    <property type="entry name" value="WD40_rpt"/>
</dbReference>
<dbReference type="PROSITE" id="PS50837">
    <property type="entry name" value="NACHT"/>
    <property type="match status" value="1"/>
</dbReference>
<dbReference type="InterPro" id="IPR036322">
    <property type="entry name" value="WD40_repeat_dom_sf"/>
</dbReference>
<dbReference type="SMART" id="SM00320">
    <property type="entry name" value="WD40"/>
    <property type="match status" value="14"/>
</dbReference>
<dbReference type="PROSITE" id="PS00678">
    <property type="entry name" value="WD_REPEATS_1"/>
    <property type="match status" value="7"/>
</dbReference>
<feature type="repeat" description="WD" evidence="3">
    <location>
        <begin position="1300"/>
        <end position="1341"/>
    </location>
</feature>
<feature type="domain" description="NACHT" evidence="5">
    <location>
        <begin position="290"/>
        <end position="435"/>
    </location>
</feature>
<comment type="caution">
    <text evidence="6">The sequence shown here is derived from an EMBL/GenBank/DDBJ whole genome shotgun (WGS) entry which is preliminary data.</text>
</comment>
<name>A0A5N5QGR4_9AGAM</name>